<dbReference type="InterPro" id="IPR053134">
    <property type="entry name" value="RNA-dir_DNA_polymerase"/>
</dbReference>
<dbReference type="Pfam" id="PF00078">
    <property type="entry name" value="RVT_1"/>
    <property type="match status" value="1"/>
</dbReference>
<evidence type="ECO:0000313" key="3">
    <source>
        <dbReference type="Proteomes" id="UP001289374"/>
    </source>
</evidence>
<evidence type="ECO:0000313" key="2">
    <source>
        <dbReference type="EMBL" id="KAK4406465.1"/>
    </source>
</evidence>
<dbReference type="Gene3D" id="3.30.70.270">
    <property type="match status" value="1"/>
</dbReference>
<dbReference type="PANTHER" id="PTHR24559">
    <property type="entry name" value="TRANSPOSON TY3-I GAG-POL POLYPROTEIN"/>
    <property type="match status" value="1"/>
</dbReference>
<evidence type="ECO:0000259" key="1">
    <source>
        <dbReference type="Pfam" id="PF00078"/>
    </source>
</evidence>
<dbReference type="SUPFAM" id="SSF56672">
    <property type="entry name" value="DNA/RNA polymerases"/>
    <property type="match status" value="1"/>
</dbReference>
<reference evidence="2" key="1">
    <citation type="submission" date="2020-06" db="EMBL/GenBank/DDBJ databases">
        <authorList>
            <person name="Li T."/>
            <person name="Hu X."/>
            <person name="Zhang T."/>
            <person name="Song X."/>
            <person name="Zhang H."/>
            <person name="Dai N."/>
            <person name="Sheng W."/>
            <person name="Hou X."/>
            <person name="Wei L."/>
        </authorList>
    </citation>
    <scope>NUCLEOTIDE SEQUENCE</scope>
    <source>
        <strain evidence="2">K16</strain>
        <tissue evidence="2">Leaf</tissue>
    </source>
</reference>
<dbReference type="CDD" id="cd01647">
    <property type="entry name" value="RT_LTR"/>
    <property type="match status" value="1"/>
</dbReference>
<dbReference type="Proteomes" id="UP001289374">
    <property type="component" value="Unassembled WGS sequence"/>
</dbReference>
<dbReference type="PANTHER" id="PTHR24559:SF431">
    <property type="entry name" value="RNA-DIRECTED DNA POLYMERASE HOMOLOG"/>
    <property type="match status" value="1"/>
</dbReference>
<reference evidence="2" key="2">
    <citation type="journal article" date="2024" name="Plant">
        <title>Genomic evolution and insights into agronomic trait innovations of Sesamum species.</title>
        <authorList>
            <person name="Miao H."/>
            <person name="Wang L."/>
            <person name="Qu L."/>
            <person name="Liu H."/>
            <person name="Sun Y."/>
            <person name="Le M."/>
            <person name="Wang Q."/>
            <person name="Wei S."/>
            <person name="Zheng Y."/>
            <person name="Lin W."/>
            <person name="Duan Y."/>
            <person name="Cao H."/>
            <person name="Xiong S."/>
            <person name="Wang X."/>
            <person name="Wei L."/>
            <person name="Li C."/>
            <person name="Ma Q."/>
            <person name="Ju M."/>
            <person name="Zhao R."/>
            <person name="Li G."/>
            <person name="Mu C."/>
            <person name="Tian Q."/>
            <person name="Mei H."/>
            <person name="Zhang T."/>
            <person name="Gao T."/>
            <person name="Zhang H."/>
        </authorList>
    </citation>
    <scope>NUCLEOTIDE SEQUENCE</scope>
    <source>
        <strain evidence="2">K16</strain>
    </source>
</reference>
<proteinExistence type="predicted"/>
<feature type="domain" description="Reverse transcriptase" evidence="1">
    <location>
        <begin position="30"/>
        <end position="85"/>
    </location>
</feature>
<dbReference type="InterPro" id="IPR043502">
    <property type="entry name" value="DNA/RNA_pol_sf"/>
</dbReference>
<organism evidence="2 3">
    <name type="scientific">Sesamum angolense</name>
    <dbReference type="NCBI Taxonomy" id="2727404"/>
    <lineage>
        <taxon>Eukaryota</taxon>
        <taxon>Viridiplantae</taxon>
        <taxon>Streptophyta</taxon>
        <taxon>Embryophyta</taxon>
        <taxon>Tracheophyta</taxon>
        <taxon>Spermatophyta</taxon>
        <taxon>Magnoliopsida</taxon>
        <taxon>eudicotyledons</taxon>
        <taxon>Gunneridae</taxon>
        <taxon>Pentapetalae</taxon>
        <taxon>asterids</taxon>
        <taxon>lamiids</taxon>
        <taxon>Lamiales</taxon>
        <taxon>Pedaliaceae</taxon>
        <taxon>Sesamum</taxon>
    </lineage>
</organism>
<gene>
    <name evidence="2" type="ORF">Sango_0653000</name>
</gene>
<dbReference type="InterPro" id="IPR043128">
    <property type="entry name" value="Rev_trsase/Diguanyl_cyclase"/>
</dbReference>
<sequence length="183" mass="21035">MCTDFTDVNKTWPKDPYPLPRIDLLADSTVGCAMFSATYQRLVNKMFKDLIGKTMEVYVDDMLVKSKEEEEHLNHLQAAFEVMRRRLVKWVVELGEFNIEYQYKTTIKAQVLANFVVELAASRKVRAYVNLLDPSWEYMKIVFRHPVHDEIAYVNGDIVGVSELPNEEIDANNLSPPSGNSSE</sequence>
<dbReference type="AlphaFoldDB" id="A0AAE1X709"/>
<protein>
    <recommendedName>
        <fullName evidence="1">Reverse transcriptase domain-containing protein</fullName>
    </recommendedName>
</protein>
<name>A0AAE1X709_9LAMI</name>
<dbReference type="InterPro" id="IPR000477">
    <property type="entry name" value="RT_dom"/>
</dbReference>
<comment type="caution">
    <text evidence="2">The sequence shown here is derived from an EMBL/GenBank/DDBJ whole genome shotgun (WGS) entry which is preliminary data.</text>
</comment>
<keyword evidence="3" id="KW-1185">Reference proteome</keyword>
<dbReference type="EMBL" id="JACGWL010000003">
    <property type="protein sequence ID" value="KAK4406465.1"/>
    <property type="molecule type" value="Genomic_DNA"/>
</dbReference>
<accession>A0AAE1X709</accession>